<feature type="domain" description="Pseudouridine synthase RsuA/RluA-like" evidence="6">
    <location>
        <begin position="89"/>
        <end position="241"/>
    </location>
</feature>
<evidence type="ECO:0000256" key="5">
    <source>
        <dbReference type="RuleBase" id="RU362028"/>
    </source>
</evidence>
<accession>A0A1T4L9Z6</accession>
<dbReference type="InterPro" id="IPR020103">
    <property type="entry name" value="PsdUridine_synth_cat_dom_sf"/>
</dbReference>
<dbReference type="GO" id="GO:0000455">
    <property type="term" value="P:enzyme-directed rRNA pseudouridine synthesis"/>
    <property type="evidence" value="ECO:0007669"/>
    <property type="project" value="TreeGrafter"/>
</dbReference>
<dbReference type="GO" id="GO:0009982">
    <property type="term" value="F:pseudouridine synthase activity"/>
    <property type="evidence" value="ECO:0007669"/>
    <property type="project" value="InterPro"/>
</dbReference>
<dbReference type="PANTHER" id="PTHR21600:SF44">
    <property type="entry name" value="RIBOSOMAL LARGE SUBUNIT PSEUDOURIDINE SYNTHASE D"/>
    <property type="match status" value="1"/>
</dbReference>
<dbReference type="EMBL" id="FUXI01000005">
    <property type="protein sequence ID" value="SJZ51569.1"/>
    <property type="molecule type" value="Genomic_DNA"/>
</dbReference>
<gene>
    <name evidence="7" type="ORF">SAMN02745116_00586</name>
</gene>
<dbReference type="InterPro" id="IPR006224">
    <property type="entry name" value="PsdUridine_synth_RluA-like_CS"/>
</dbReference>
<dbReference type="GO" id="GO:0140098">
    <property type="term" value="F:catalytic activity, acting on RNA"/>
    <property type="evidence" value="ECO:0007669"/>
    <property type="project" value="UniProtKB-ARBA"/>
</dbReference>
<dbReference type="SUPFAM" id="SSF55120">
    <property type="entry name" value="Pseudouridine synthase"/>
    <property type="match status" value="1"/>
</dbReference>
<evidence type="ECO:0000313" key="7">
    <source>
        <dbReference type="EMBL" id="SJZ51569.1"/>
    </source>
</evidence>
<dbReference type="InterPro" id="IPR050188">
    <property type="entry name" value="RluA_PseudoU_synthase"/>
</dbReference>
<dbReference type="Gene3D" id="3.30.2350.10">
    <property type="entry name" value="Pseudouridine synthase"/>
    <property type="match status" value="1"/>
</dbReference>
<evidence type="ECO:0000256" key="1">
    <source>
        <dbReference type="ARBA" id="ARBA00000073"/>
    </source>
</evidence>
<dbReference type="Proteomes" id="UP000190328">
    <property type="component" value="Unassembled WGS sequence"/>
</dbReference>
<dbReference type="RefSeq" id="WP_078806546.1">
    <property type="nucleotide sequence ID" value="NZ_FUXI01000005.1"/>
</dbReference>
<dbReference type="STRING" id="263852.SAMN02745116_00586"/>
<reference evidence="7 8" key="1">
    <citation type="submission" date="2017-02" db="EMBL/GenBank/DDBJ databases">
        <authorList>
            <person name="Peterson S.W."/>
        </authorList>
    </citation>
    <scope>NUCLEOTIDE SEQUENCE [LARGE SCALE GENOMIC DNA]</scope>
    <source>
        <strain evidence="7 8">ATCC BAA-1030</strain>
    </source>
</reference>
<evidence type="ECO:0000256" key="3">
    <source>
        <dbReference type="ARBA" id="ARBA00023235"/>
    </source>
</evidence>
<feature type="active site" evidence="4">
    <location>
        <position position="134"/>
    </location>
</feature>
<dbReference type="InterPro" id="IPR006225">
    <property type="entry name" value="PsdUridine_synth_RluC/D"/>
</dbReference>
<dbReference type="NCBIfam" id="TIGR00005">
    <property type="entry name" value="rluA_subfam"/>
    <property type="match status" value="1"/>
</dbReference>
<dbReference type="PROSITE" id="PS01129">
    <property type="entry name" value="PSI_RLU"/>
    <property type="match status" value="1"/>
</dbReference>
<protein>
    <recommendedName>
        <fullName evidence="5">Pseudouridine synthase</fullName>
        <ecNumber evidence="5">5.4.99.-</ecNumber>
    </recommendedName>
</protein>
<comment type="similarity">
    <text evidence="2 5">Belongs to the pseudouridine synthase RluA family.</text>
</comment>
<evidence type="ECO:0000256" key="4">
    <source>
        <dbReference type="PIRSR" id="PIRSR606225-1"/>
    </source>
</evidence>
<sequence>MEFQIQLPDTFQTMDIRTLLEREWLVPRKTRHFLRIRKGVLVNGDVKMFHEEVKSADIVTLKLEKSDYPKVSVLCGNQRFVEVLYEDEHILVVNKPFGMKTHPNQPNETNTLLNHVADYLAKDNQVPYVVHRLDKETSGAILFAKNPFILPILSRMLEKKELHRVYQAIASGIIHKNEFTIDKKIGRDRHDRRKRVIDERGGKRAITHVRLVEVDKQTNTSKLELILDTGRTHQIRVHLQSIHHAIIGDPLYAEKFTSRRLMLHARELSFIHPFTKEQLIIQTNDTLF</sequence>
<evidence type="ECO:0000256" key="2">
    <source>
        <dbReference type="ARBA" id="ARBA00010876"/>
    </source>
</evidence>
<comment type="catalytic activity">
    <reaction evidence="1 5">
        <text>a uridine in RNA = a pseudouridine in RNA</text>
        <dbReference type="Rhea" id="RHEA:48348"/>
        <dbReference type="Rhea" id="RHEA-COMP:12068"/>
        <dbReference type="Rhea" id="RHEA-COMP:12069"/>
        <dbReference type="ChEBI" id="CHEBI:65314"/>
        <dbReference type="ChEBI" id="CHEBI:65315"/>
    </reaction>
</comment>
<dbReference type="CDD" id="cd02869">
    <property type="entry name" value="PseudoU_synth_RluA_like"/>
    <property type="match status" value="1"/>
</dbReference>
<dbReference type="PANTHER" id="PTHR21600">
    <property type="entry name" value="MITOCHONDRIAL RNA PSEUDOURIDINE SYNTHASE"/>
    <property type="match status" value="1"/>
</dbReference>
<dbReference type="AlphaFoldDB" id="A0A1T4L9Z6"/>
<keyword evidence="8" id="KW-1185">Reference proteome</keyword>
<dbReference type="EC" id="5.4.99.-" evidence="5"/>
<dbReference type="GO" id="GO:0003723">
    <property type="term" value="F:RNA binding"/>
    <property type="evidence" value="ECO:0007669"/>
    <property type="project" value="InterPro"/>
</dbReference>
<evidence type="ECO:0000313" key="8">
    <source>
        <dbReference type="Proteomes" id="UP000190328"/>
    </source>
</evidence>
<proteinExistence type="inferred from homology"/>
<dbReference type="OrthoDB" id="9773999at2"/>
<evidence type="ECO:0000259" key="6">
    <source>
        <dbReference type="Pfam" id="PF00849"/>
    </source>
</evidence>
<name>A0A1T4L9Z6_9ENTE</name>
<keyword evidence="3 5" id="KW-0413">Isomerase</keyword>
<comment type="function">
    <text evidence="5">Responsible for synthesis of pseudouridine from uracil.</text>
</comment>
<dbReference type="Pfam" id="PF00849">
    <property type="entry name" value="PseudoU_synth_2"/>
    <property type="match status" value="1"/>
</dbReference>
<dbReference type="InterPro" id="IPR006145">
    <property type="entry name" value="PsdUridine_synth_RsuA/RluA"/>
</dbReference>
<organism evidence="7 8">
    <name type="scientific">Pilibacter termitis</name>
    <dbReference type="NCBI Taxonomy" id="263852"/>
    <lineage>
        <taxon>Bacteria</taxon>
        <taxon>Bacillati</taxon>
        <taxon>Bacillota</taxon>
        <taxon>Bacilli</taxon>
        <taxon>Lactobacillales</taxon>
        <taxon>Enterococcaceae</taxon>
        <taxon>Pilibacter</taxon>
    </lineage>
</organism>